<name>A0ABU0E7K3_9FIRM</name>
<dbReference type="Proteomes" id="UP001230220">
    <property type="component" value="Unassembled WGS sequence"/>
</dbReference>
<accession>A0ABU0E7K3</accession>
<evidence type="ECO:0000313" key="3">
    <source>
        <dbReference type="EMBL" id="MDQ0362465.1"/>
    </source>
</evidence>
<dbReference type="Pfam" id="PF01548">
    <property type="entry name" value="DEDD_Tnp_IS110"/>
    <property type="match status" value="1"/>
</dbReference>
<dbReference type="Pfam" id="PF02371">
    <property type="entry name" value="Transposase_20"/>
    <property type="match status" value="1"/>
</dbReference>
<feature type="domain" description="Transposase IS116/IS110/IS902 C-terminal" evidence="2">
    <location>
        <begin position="275"/>
        <end position="363"/>
    </location>
</feature>
<feature type="domain" description="Transposase IS110-like N-terminal" evidence="1">
    <location>
        <begin position="8"/>
        <end position="164"/>
    </location>
</feature>
<protein>
    <submittedName>
        <fullName evidence="3">Transposase</fullName>
    </submittedName>
</protein>
<gene>
    <name evidence="3" type="ORF">J2S15_003219</name>
</gene>
<dbReference type="NCBIfam" id="NF033542">
    <property type="entry name" value="transpos_IS110"/>
    <property type="match status" value="1"/>
</dbReference>
<dbReference type="InterPro" id="IPR047650">
    <property type="entry name" value="Transpos_IS110"/>
</dbReference>
<evidence type="ECO:0000313" key="4">
    <source>
        <dbReference type="Proteomes" id="UP001230220"/>
    </source>
</evidence>
<dbReference type="InterPro" id="IPR002525">
    <property type="entry name" value="Transp_IS110-like_N"/>
</dbReference>
<proteinExistence type="predicted"/>
<dbReference type="RefSeq" id="WP_307410111.1">
    <property type="nucleotide sequence ID" value="NZ_JAUSUR010000007.1"/>
</dbReference>
<evidence type="ECO:0000259" key="2">
    <source>
        <dbReference type="Pfam" id="PF02371"/>
    </source>
</evidence>
<reference evidence="3 4" key="1">
    <citation type="submission" date="2023-07" db="EMBL/GenBank/DDBJ databases">
        <title>Genomic Encyclopedia of Type Strains, Phase IV (KMG-IV): sequencing the most valuable type-strain genomes for metagenomic binning, comparative biology and taxonomic classification.</title>
        <authorList>
            <person name="Goeker M."/>
        </authorList>
    </citation>
    <scope>NUCLEOTIDE SEQUENCE [LARGE SCALE GENOMIC DNA]</scope>
    <source>
        <strain evidence="3 4">DSM 16784</strain>
    </source>
</reference>
<keyword evidence="4" id="KW-1185">Reference proteome</keyword>
<evidence type="ECO:0000259" key="1">
    <source>
        <dbReference type="Pfam" id="PF01548"/>
    </source>
</evidence>
<dbReference type="PANTHER" id="PTHR33055">
    <property type="entry name" value="TRANSPOSASE FOR INSERTION SEQUENCE ELEMENT IS1111A"/>
    <property type="match status" value="1"/>
</dbReference>
<organism evidence="3 4">
    <name type="scientific">Breznakia pachnodae</name>
    <dbReference type="NCBI Taxonomy" id="265178"/>
    <lineage>
        <taxon>Bacteria</taxon>
        <taxon>Bacillati</taxon>
        <taxon>Bacillota</taxon>
        <taxon>Erysipelotrichia</taxon>
        <taxon>Erysipelotrichales</taxon>
        <taxon>Erysipelotrichaceae</taxon>
        <taxon>Breznakia</taxon>
    </lineage>
</organism>
<comment type="caution">
    <text evidence="3">The sequence shown here is derived from an EMBL/GenBank/DDBJ whole genome shotgun (WGS) entry which is preliminary data.</text>
</comment>
<sequence length="400" mass="46803">MKDVCITVDVSKNESHVGSYLDLNTPFKAIFKVKHDLQGFKKIKELANEMKRITSKNVHVVFEATGIYHRGLQNYLENENFIYFMVNPILSSRYRKQNLRNLKTDKQDCKNIAKLYFCEELIEERRAEDIYYTLRQYSRNYESLLVHLRKCKVNFNEELDVVFPGYKKLFSNLYGETSMIVLKKYKHPEIISNTKETTMCKYLQKHTNHQEKWLMKKCKEIKEFSDNTVSGCRKDDVNVKILLSLIDQIEYYELLVEEILNKMIHLAKKTENMVLLTSIPGIGDNLAARIIAEIGDINRFTESKQLIAFAGIEPMIYQSGKNNGLHYKISKKGNKRLRCLLYLAVKCIVRKAIEDTTIREFYQKKMTQENPMNRKAAIIASANKLLRVIYGMCKTGCLYQ</sequence>
<dbReference type="InterPro" id="IPR003346">
    <property type="entry name" value="Transposase_20"/>
</dbReference>
<dbReference type="EMBL" id="JAUSUR010000007">
    <property type="protein sequence ID" value="MDQ0362465.1"/>
    <property type="molecule type" value="Genomic_DNA"/>
</dbReference>